<protein>
    <submittedName>
        <fullName evidence="1">Uncharacterized protein</fullName>
    </submittedName>
</protein>
<organism evidence="1 2">
    <name type="scientific">Babesia bigemina</name>
    <dbReference type="NCBI Taxonomy" id="5866"/>
    <lineage>
        <taxon>Eukaryota</taxon>
        <taxon>Sar</taxon>
        <taxon>Alveolata</taxon>
        <taxon>Apicomplexa</taxon>
        <taxon>Aconoidasida</taxon>
        <taxon>Piroplasmida</taxon>
        <taxon>Babesiidae</taxon>
        <taxon>Babesia</taxon>
    </lineage>
</organism>
<reference evidence="2" key="1">
    <citation type="journal article" date="2014" name="Nucleic Acids Res.">
        <title>The evolutionary dynamics of variant antigen genes in Babesia reveal a history of genomic innovation underlying host-parasite interaction.</title>
        <authorList>
            <person name="Jackson A.P."/>
            <person name="Otto T.D."/>
            <person name="Darby A."/>
            <person name="Ramaprasad A."/>
            <person name="Xia D."/>
            <person name="Echaide I.E."/>
            <person name="Farber M."/>
            <person name="Gahlot S."/>
            <person name="Gamble J."/>
            <person name="Gupta D."/>
            <person name="Gupta Y."/>
            <person name="Jackson L."/>
            <person name="Malandrin L."/>
            <person name="Malas T.B."/>
            <person name="Moussa E."/>
            <person name="Nair M."/>
            <person name="Reid A.J."/>
            <person name="Sanders M."/>
            <person name="Sharma J."/>
            <person name="Tracey A."/>
            <person name="Quail M.A."/>
            <person name="Weir W."/>
            <person name="Wastling J.M."/>
            <person name="Hall N."/>
            <person name="Willadsen P."/>
            <person name="Lingelbach K."/>
            <person name="Shiels B."/>
            <person name="Tait A."/>
            <person name="Berriman M."/>
            <person name="Allred D.R."/>
            <person name="Pain A."/>
        </authorList>
    </citation>
    <scope>NUCLEOTIDE SEQUENCE [LARGE SCALE GENOMIC DNA]</scope>
    <source>
        <strain evidence="2">Bond</strain>
    </source>
</reference>
<dbReference type="Proteomes" id="UP000033188">
    <property type="component" value="Chromosome 3"/>
</dbReference>
<dbReference type="VEuPathDB" id="PiroplasmaDB:BBBOND_0301160"/>
<name>A0A061D692_BABBI</name>
<proteinExistence type="predicted"/>
<dbReference type="KEGG" id="bbig:BBBOND_0301160"/>
<gene>
    <name evidence="1" type="ORF">BBBOND_0301160</name>
</gene>
<accession>A0A061D692</accession>
<dbReference type="AlphaFoldDB" id="A0A061D692"/>
<keyword evidence="2" id="KW-1185">Reference proteome</keyword>
<evidence type="ECO:0000313" key="1">
    <source>
        <dbReference type="EMBL" id="CDR96211.1"/>
    </source>
</evidence>
<sequence>MEVSALEEVKLITKEFLEKPELRNRRAVRAILRRFNKPMRKVGFCHRLFGRIVDSDYENVIETKGLTAENIAENIGEIVDGCKTFLHHIKNPDYYESAYNSEATSDASCSEKPEDFAAVFVGIAPMLYAGLIAPLVASRAGFCNVAVPY</sequence>
<evidence type="ECO:0000313" key="2">
    <source>
        <dbReference type="Proteomes" id="UP000033188"/>
    </source>
</evidence>
<dbReference type="GeneID" id="24564752"/>
<dbReference type="RefSeq" id="XP_012768397.1">
    <property type="nucleotide sequence ID" value="XM_012912943.1"/>
</dbReference>
<dbReference type="OrthoDB" id="627829at2759"/>
<dbReference type="EMBL" id="LK391709">
    <property type="protein sequence ID" value="CDR96211.1"/>
    <property type="molecule type" value="Genomic_DNA"/>
</dbReference>